<feature type="transmembrane region" description="Helical" evidence="10">
    <location>
        <begin position="115"/>
        <end position="136"/>
    </location>
</feature>
<feature type="transmembrane region" description="Helical" evidence="10">
    <location>
        <begin position="37"/>
        <end position="56"/>
    </location>
</feature>
<accession>A0A1G2HLI9</accession>
<evidence type="ECO:0000313" key="12">
    <source>
        <dbReference type="Proteomes" id="UP000178991"/>
    </source>
</evidence>
<feature type="transmembrane region" description="Helical" evidence="10">
    <location>
        <begin position="187"/>
        <end position="204"/>
    </location>
</feature>
<keyword evidence="7" id="KW-0378">Hydrolase</keyword>
<dbReference type="PANTHER" id="PTHR36844:SF1">
    <property type="entry name" value="PROTEASE PRSW"/>
    <property type="match status" value="1"/>
</dbReference>
<dbReference type="AlphaFoldDB" id="A0A1G2HLI9"/>
<organism evidence="11 12">
    <name type="scientific">Candidatus Staskawiczbacteria bacterium RIFCSPHIGHO2_01_FULL_34_27</name>
    <dbReference type="NCBI Taxonomy" id="1802199"/>
    <lineage>
        <taxon>Bacteria</taxon>
        <taxon>Candidatus Staskawicziibacteriota</taxon>
    </lineage>
</organism>
<sequence length="247" mass="28615">MQYYHIILYIIFGTLPSLILLFYYLKKDLHPEPKKMILKVFLYGALVTIPVFIIQINLYELLRVLQSFTFFSDFPIIISILKWFVVIALIEEVLKYFVIKFVVLKNKELDEPLDIMLYMVVAALGFTAVENILYLFSSPYNFSLETTITSIFFISAFRSIATFFHTLCSALLGYFLALSILKRKRGFLLIAIGILLATLLHGLYDFSIMELYSPLGYIIPIIIVVGLSIFMIYDFNEIKKIKSICKL</sequence>
<dbReference type="InterPro" id="IPR023596">
    <property type="entry name" value="Peptidase_PrsW_arch/bac"/>
</dbReference>
<proteinExistence type="inferred from homology"/>
<protein>
    <recommendedName>
        <fullName evidence="3">Protease PrsW</fullName>
    </recommendedName>
</protein>
<dbReference type="Proteomes" id="UP000178991">
    <property type="component" value="Unassembled WGS sequence"/>
</dbReference>
<evidence type="ECO:0000256" key="10">
    <source>
        <dbReference type="SAM" id="Phobius"/>
    </source>
</evidence>
<evidence type="ECO:0000256" key="7">
    <source>
        <dbReference type="ARBA" id="ARBA00022801"/>
    </source>
</evidence>
<keyword evidence="5" id="KW-0645">Protease</keyword>
<evidence type="ECO:0000256" key="6">
    <source>
        <dbReference type="ARBA" id="ARBA00022692"/>
    </source>
</evidence>
<comment type="subcellular location">
    <subcellularLocation>
        <location evidence="1">Cell membrane</location>
        <topology evidence="1">Multi-pass membrane protein</topology>
    </subcellularLocation>
</comment>
<dbReference type="InterPro" id="IPR026898">
    <property type="entry name" value="PrsW"/>
</dbReference>
<evidence type="ECO:0000256" key="8">
    <source>
        <dbReference type="ARBA" id="ARBA00022989"/>
    </source>
</evidence>
<evidence type="ECO:0000256" key="4">
    <source>
        <dbReference type="ARBA" id="ARBA00022475"/>
    </source>
</evidence>
<dbReference type="PANTHER" id="PTHR36844">
    <property type="entry name" value="PROTEASE PRSW"/>
    <property type="match status" value="1"/>
</dbReference>
<keyword evidence="8 10" id="KW-1133">Transmembrane helix</keyword>
<gene>
    <name evidence="11" type="ORF">A2639_02450</name>
</gene>
<reference evidence="11 12" key="1">
    <citation type="journal article" date="2016" name="Nat. Commun.">
        <title>Thousands of microbial genomes shed light on interconnected biogeochemical processes in an aquifer system.</title>
        <authorList>
            <person name="Anantharaman K."/>
            <person name="Brown C.T."/>
            <person name="Hug L.A."/>
            <person name="Sharon I."/>
            <person name="Castelle C.J."/>
            <person name="Probst A.J."/>
            <person name="Thomas B.C."/>
            <person name="Singh A."/>
            <person name="Wilkins M.J."/>
            <person name="Karaoz U."/>
            <person name="Brodie E.L."/>
            <person name="Williams K.H."/>
            <person name="Hubbard S.S."/>
            <person name="Banfield J.F."/>
        </authorList>
    </citation>
    <scope>NUCLEOTIDE SEQUENCE [LARGE SCALE GENOMIC DNA]</scope>
</reference>
<feature type="transmembrane region" description="Helical" evidence="10">
    <location>
        <begin position="148"/>
        <end position="175"/>
    </location>
</feature>
<evidence type="ECO:0000256" key="3">
    <source>
        <dbReference type="ARBA" id="ARBA00018997"/>
    </source>
</evidence>
<dbReference type="EMBL" id="MHOL01000004">
    <property type="protein sequence ID" value="OGZ63279.1"/>
    <property type="molecule type" value="Genomic_DNA"/>
</dbReference>
<dbReference type="PIRSF" id="PIRSF016933">
    <property type="entry name" value="PrsW"/>
    <property type="match status" value="1"/>
</dbReference>
<keyword evidence="9 10" id="KW-0472">Membrane</keyword>
<feature type="transmembrane region" description="Helical" evidence="10">
    <location>
        <begin position="216"/>
        <end position="233"/>
    </location>
</feature>
<feature type="transmembrane region" description="Helical" evidence="10">
    <location>
        <begin position="6"/>
        <end position="25"/>
    </location>
</feature>
<keyword evidence="4" id="KW-1003">Cell membrane</keyword>
<comment type="caution">
    <text evidence="11">The sequence shown here is derived from an EMBL/GenBank/DDBJ whole genome shotgun (WGS) entry which is preliminary data.</text>
</comment>
<dbReference type="GO" id="GO:0008233">
    <property type="term" value="F:peptidase activity"/>
    <property type="evidence" value="ECO:0007669"/>
    <property type="project" value="UniProtKB-KW"/>
</dbReference>
<dbReference type="Pfam" id="PF13367">
    <property type="entry name" value="PrsW-protease"/>
    <property type="match status" value="1"/>
</dbReference>
<evidence type="ECO:0000313" key="11">
    <source>
        <dbReference type="EMBL" id="OGZ63279.1"/>
    </source>
</evidence>
<evidence type="ECO:0000256" key="5">
    <source>
        <dbReference type="ARBA" id="ARBA00022670"/>
    </source>
</evidence>
<evidence type="ECO:0000256" key="1">
    <source>
        <dbReference type="ARBA" id="ARBA00004651"/>
    </source>
</evidence>
<feature type="transmembrane region" description="Helical" evidence="10">
    <location>
        <begin position="76"/>
        <end position="94"/>
    </location>
</feature>
<dbReference type="GO" id="GO:0006508">
    <property type="term" value="P:proteolysis"/>
    <property type="evidence" value="ECO:0007669"/>
    <property type="project" value="UniProtKB-KW"/>
</dbReference>
<name>A0A1G2HLI9_9BACT</name>
<keyword evidence="6 10" id="KW-0812">Transmembrane</keyword>
<evidence type="ECO:0000256" key="2">
    <source>
        <dbReference type="ARBA" id="ARBA00009165"/>
    </source>
</evidence>
<dbReference type="GO" id="GO:0005886">
    <property type="term" value="C:plasma membrane"/>
    <property type="evidence" value="ECO:0007669"/>
    <property type="project" value="UniProtKB-SubCell"/>
</dbReference>
<evidence type="ECO:0000256" key="9">
    <source>
        <dbReference type="ARBA" id="ARBA00023136"/>
    </source>
</evidence>
<comment type="similarity">
    <text evidence="2">Belongs to the protease PrsW family.</text>
</comment>